<dbReference type="Pfam" id="PF21716">
    <property type="entry name" value="dnstrm_HI1420"/>
    <property type="match status" value="1"/>
</dbReference>
<dbReference type="HOGENOM" id="CLU_137365_1_0_6"/>
<keyword evidence="2" id="KW-1185">Reference proteome</keyword>
<organism evidence="1 2">
    <name type="scientific">Luminiphilus syltensis NOR5-1B</name>
    <dbReference type="NCBI Taxonomy" id="565045"/>
    <lineage>
        <taxon>Bacteria</taxon>
        <taxon>Pseudomonadati</taxon>
        <taxon>Pseudomonadota</taxon>
        <taxon>Gammaproteobacteria</taxon>
        <taxon>Cellvibrionales</taxon>
        <taxon>Halieaceae</taxon>
        <taxon>Luminiphilus</taxon>
    </lineage>
</organism>
<proteinExistence type="predicted"/>
<reference evidence="2" key="1">
    <citation type="journal article" date="2013" name="BMC Microbiol.">
        <title>Taxonomy and evolution of bacteriochlorophyll a-containing members of the OM60/NOR5 clade of marine gammaproteobacteria: description of Luminiphilus syltensis gen. nov., sp. nov., reclassification of Haliea rubra as Pseudohaliea rubra gen. nov., comb. nov., and emendation of Chromatocurvus halotolerans.</title>
        <authorList>
            <person name="Spring S."/>
            <person name="Riedel T."/>
            <person name="Sproer C."/>
            <person name="Yan S."/>
            <person name="Harder J."/>
            <person name="Fuchs B.M."/>
        </authorList>
    </citation>
    <scope>NUCLEOTIDE SEQUENCE [LARGE SCALE GENOMIC DNA]</scope>
    <source>
        <strain evidence="2">NOR51-B</strain>
    </source>
</reference>
<dbReference type="AlphaFoldDB" id="B8KUY3"/>
<dbReference type="EMBL" id="DS999411">
    <property type="protein sequence ID" value="EED36731.1"/>
    <property type="molecule type" value="Genomic_DNA"/>
</dbReference>
<dbReference type="PANTHER" id="PTHR40275">
    <property type="entry name" value="SSL7038 PROTEIN"/>
    <property type="match status" value="1"/>
</dbReference>
<dbReference type="InterPro" id="IPR010982">
    <property type="entry name" value="Lambda_DNA-bd_dom_sf"/>
</dbReference>
<dbReference type="OrthoDB" id="9798416at2"/>
<accession>B8KUY3</accession>
<dbReference type="eggNOG" id="COG3636">
    <property type="taxonomic scope" value="Bacteria"/>
</dbReference>
<dbReference type="RefSeq" id="WP_009021473.1">
    <property type="nucleotide sequence ID" value="NZ_DS999411.1"/>
</dbReference>
<dbReference type="SUPFAM" id="SSF47413">
    <property type="entry name" value="lambda repressor-like DNA-binding domains"/>
    <property type="match status" value="1"/>
</dbReference>
<dbReference type="PANTHER" id="PTHR40275:SF1">
    <property type="entry name" value="SSL7038 PROTEIN"/>
    <property type="match status" value="1"/>
</dbReference>
<dbReference type="NCBIfam" id="TIGR02684">
    <property type="entry name" value="dnstrm_HI1420"/>
    <property type="match status" value="1"/>
</dbReference>
<name>B8KUY3_9GAMM</name>
<gene>
    <name evidence="1" type="ORF">NOR51B_2683</name>
</gene>
<protein>
    <submittedName>
        <fullName evidence="1">Putative addiction module antidote protein</fullName>
    </submittedName>
</protein>
<sequence length="96" mass="10525">MAKRRISDLPVFDAAEHLDTEEAQRAYLSAILEEGDTELFLQALGDVAKAKGMSEIAEKSGLGRESLYKAFAPGKKPQFETVFKVARAAGLEIRIL</sequence>
<dbReference type="InterPro" id="IPR014057">
    <property type="entry name" value="HI1420"/>
</dbReference>
<dbReference type="Proteomes" id="UP000004699">
    <property type="component" value="Unassembled WGS sequence"/>
</dbReference>
<evidence type="ECO:0000313" key="2">
    <source>
        <dbReference type="Proteomes" id="UP000004699"/>
    </source>
</evidence>
<evidence type="ECO:0000313" key="1">
    <source>
        <dbReference type="EMBL" id="EED36731.1"/>
    </source>
</evidence>
<dbReference type="GO" id="GO:0003677">
    <property type="term" value="F:DNA binding"/>
    <property type="evidence" value="ECO:0007669"/>
    <property type="project" value="InterPro"/>
</dbReference>